<comment type="caution">
    <text evidence="1">The sequence shown here is derived from an EMBL/GenBank/DDBJ whole genome shotgun (WGS) entry which is preliminary data.</text>
</comment>
<dbReference type="EMBL" id="CM056743">
    <property type="protein sequence ID" value="KAJ8674233.1"/>
    <property type="molecule type" value="Genomic_DNA"/>
</dbReference>
<accession>A0ACC2NTM5</accession>
<keyword evidence="2" id="KW-1185">Reference proteome</keyword>
<organism evidence="1 2">
    <name type="scientific">Eretmocerus hayati</name>
    <dbReference type="NCBI Taxonomy" id="131215"/>
    <lineage>
        <taxon>Eukaryota</taxon>
        <taxon>Metazoa</taxon>
        <taxon>Ecdysozoa</taxon>
        <taxon>Arthropoda</taxon>
        <taxon>Hexapoda</taxon>
        <taxon>Insecta</taxon>
        <taxon>Pterygota</taxon>
        <taxon>Neoptera</taxon>
        <taxon>Endopterygota</taxon>
        <taxon>Hymenoptera</taxon>
        <taxon>Apocrita</taxon>
        <taxon>Proctotrupomorpha</taxon>
        <taxon>Chalcidoidea</taxon>
        <taxon>Aphelinidae</taxon>
        <taxon>Aphelininae</taxon>
        <taxon>Eretmocerus</taxon>
    </lineage>
</organism>
<reference evidence="1" key="1">
    <citation type="submission" date="2023-04" db="EMBL/GenBank/DDBJ databases">
        <title>A chromosome-level genome assembly of the parasitoid wasp Eretmocerus hayati.</title>
        <authorList>
            <person name="Zhong Y."/>
            <person name="Liu S."/>
            <person name="Liu Y."/>
        </authorList>
    </citation>
    <scope>NUCLEOTIDE SEQUENCE</scope>
    <source>
        <strain evidence="1">ZJU_SS_LIU_2023</strain>
    </source>
</reference>
<evidence type="ECO:0000313" key="2">
    <source>
        <dbReference type="Proteomes" id="UP001239111"/>
    </source>
</evidence>
<sequence>RIPNIDEIINSYFDHSLIAEIIQIEEDCLSRLQFELNNLYALRHQHMQNDGILERVRAPLNPSHGVDSLDVIEQPDFVNDGLHDDEGDLVGIEIDRDMILEQLDEMERDLERRRNDAYCTTQRMTLENLQCMQGSSKMHSSF</sequence>
<proteinExistence type="predicted"/>
<feature type="non-terminal residue" evidence="1">
    <location>
        <position position="1"/>
    </location>
</feature>
<name>A0ACC2NTM5_9HYME</name>
<evidence type="ECO:0000313" key="1">
    <source>
        <dbReference type="EMBL" id="KAJ8674233.1"/>
    </source>
</evidence>
<protein>
    <submittedName>
        <fullName evidence="1">Uncharacterized protein</fullName>
    </submittedName>
</protein>
<feature type="non-terminal residue" evidence="1">
    <location>
        <position position="142"/>
    </location>
</feature>
<gene>
    <name evidence="1" type="ORF">QAD02_005495</name>
</gene>
<dbReference type="Proteomes" id="UP001239111">
    <property type="component" value="Chromosome 3"/>
</dbReference>